<evidence type="ECO:0000256" key="10">
    <source>
        <dbReference type="ARBA" id="ARBA00022989"/>
    </source>
</evidence>
<dbReference type="EMBL" id="JACJVJ010000001">
    <property type="protein sequence ID" value="MBC2776439.1"/>
    <property type="molecule type" value="Genomic_DNA"/>
</dbReference>
<evidence type="ECO:0000256" key="12">
    <source>
        <dbReference type="RuleBase" id="RU003879"/>
    </source>
</evidence>
<dbReference type="Gene3D" id="3.30.420.270">
    <property type="match status" value="1"/>
</dbReference>
<comment type="subunit">
    <text evidence="4">The accessory proteins ExbB and ExbD seem to form a complex with TonB.</text>
</comment>
<organism evidence="14 15">
    <name type="scientific">Parasphingopyxis marina</name>
    <dbReference type="NCBI Taxonomy" id="2761622"/>
    <lineage>
        <taxon>Bacteria</taxon>
        <taxon>Pseudomonadati</taxon>
        <taxon>Pseudomonadota</taxon>
        <taxon>Alphaproteobacteria</taxon>
        <taxon>Sphingomonadales</taxon>
        <taxon>Sphingomonadaceae</taxon>
        <taxon>Parasphingopyxis</taxon>
    </lineage>
</organism>
<evidence type="ECO:0000313" key="15">
    <source>
        <dbReference type="Proteomes" id="UP000564378"/>
    </source>
</evidence>
<keyword evidence="15" id="KW-1185">Reference proteome</keyword>
<keyword evidence="11 13" id="KW-0472">Membrane</keyword>
<dbReference type="PANTHER" id="PTHR30558">
    <property type="entry name" value="EXBD MEMBRANE COMPONENT OF PMF-DRIVEN MACROMOLECULE IMPORT SYSTEM"/>
    <property type="match status" value="1"/>
</dbReference>
<evidence type="ECO:0000256" key="2">
    <source>
        <dbReference type="ARBA" id="ARBA00004249"/>
    </source>
</evidence>
<evidence type="ECO:0000256" key="4">
    <source>
        <dbReference type="ARBA" id="ARBA00011471"/>
    </source>
</evidence>
<comment type="subcellular location">
    <subcellularLocation>
        <location evidence="2">Cell inner membrane</location>
        <topology evidence="2">Single-pass type II membrane protein</topology>
    </subcellularLocation>
    <subcellularLocation>
        <location evidence="12">Cell membrane</location>
        <topology evidence="12">Single-pass type II membrane protein</topology>
    </subcellularLocation>
</comment>
<dbReference type="GO" id="GO:0015031">
    <property type="term" value="P:protein transport"/>
    <property type="evidence" value="ECO:0007669"/>
    <property type="project" value="UniProtKB-KW"/>
</dbReference>
<comment type="function">
    <text evidence="1">Involved in the TonB-dependent energy-dependent transport of various receptor-bound substrates.</text>
</comment>
<keyword evidence="6" id="KW-1003">Cell membrane</keyword>
<dbReference type="Pfam" id="PF02472">
    <property type="entry name" value="ExbD"/>
    <property type="match status" value="1"/>
</dbReference>
<keyword evidence="8 12" id="KW-0812">Transmembrane</keyword>
<dbReference type="GO" id="GO:0022857">
    <property type="term" value="F:transmembrane transporter activity"/>
    <property type="evidence" value="ECO:0007669"/>
    <property type="project" value="InterPro"/>
</dbReference>
<evidence type="ECO:0000256" key="5">
    <source>
        <dbReference type="ARBA" id="ARBA00022448"/>
    </source>
</evidence>
<dbReference type="Proteomes" id="UP000564378">
    <property type="component" value="Unassembled WGS sequence"/>
</dbReference>
<evidence type="ECO:0000256" key="3">
    <source>
        <dbReference type="ARBA" id="ARBA00005811"/>
    </source>
</evidence>
<dbReference type="AlphaFoldDB" id="A0A842HVZ3"/>
<sequence length="140" mass="14897">MFRHGIQTIDAKPMSDLNTTPLIDVMLVLLIMFLVAIPVMTHKIPMTVPAGPPMIGEPTATHRLDITAQGALLWDGAAISTPELAMRLDAVVADPAAPALEVAAAPQARYERVNRVLATIARSGAQRVGFVGNREFAGGF</sequence>
<keyword evidence="5 12" id="KW-0813">Transport</keyword>
<dbReference type="GO" id="GO:0005886">
    <property type="term" value="C:plasma membrane"/>
    <property type="evidence" value="ECO:0007669"/>
    <property type="project" value="UniProtKB-SubCell"/>
</dbReference>
<protein>
    <submittedName>
        <fullName evidence="14">Biopolymer transporter ExbD</fullName>
    </submittedName>
</protein>
<gene>
    <name evidence="14" type="ORF">H6P80_02275</name>
</gene>
<name>A0A842HVZ3_9SPHN</name>
<comment type="caution">
    <text evidence="14">The sequence shown here is derived from an EMBL/GenBank/DDBJ whole genome shotgun (WGS) entry which is preliminary data.</text>
</comment>
<reference evidence="14 15" key="1">
    <citation type="submission" date="2020-08" db="EMBL/GenBank/DDBJ databases">
        <title>Draft genome sequence of Parasphingopyxis sp. GrpM-11.</title>
        <authorList>
            <person name="Oh J."/>
            <person name="Roh D.-H."/>
        </authorList>
    </citation>
    <scope>NUCLEOTIDE SEQUENCE [LARGE SCALE GENOMIC DNA]</scope>
    <source>
        <strain evidence="14 15">GrpM-11</strain>
    </source>
</reference>
<comment type="similarity">
    <text evidence="3 12">Belongs to the ExbD/TolR family.</text>
</comment>
<evidence type="ECO:0000256" key="1">
    <source>
        <dbReference type="ARBA" id="ARBA00003540"/>
    </source>
</evidence>
<keyword evidence="10 13" id="KW-1133">Transmembrane helix</keyword>
<keyword evidence="7" id="KW-0997">Cell inner membrane</keyword>
<keyword evidence="9 12" id="KW-0653">Protein transport</keyword>
<dbReference type="PANTHER" id="PTHR30558:SF12">
    <property type="entry name" value="BIOPOLYMER TRANSPORT PROTEIN EXBD"/>
    <property type="match status" value="1"/>
</dbReference>
<evidence type="ECO:0000256" key="11">
    <source>
        <dbReference type="ARBA" id="ARBA00023136"/>
    </source>
</evidence>
<proteinExistence type="inferred from homology"/>
<evidence type="ECO:0000313" key="14">
    <source>
        <dbReference type="EMBL" id="MBC2776439.1"/>
    </source>
</evidence>
<dbReference type="InterPro" id="IPR003400">
    <property type="entry name" value="ExbD"/>
</dbReference>
<evidence type="ECO:0000256" key="6">
    <source>
        <dbReference type="ARBA" id="ARBA00022475"/>
    </source>
</evidence>
<dbReference type="RefSeq" id="WP_185799722.1">
    <property type="nucleotide sequence ID" value="NZ_JACJVJ010000001.1"/>
</dbReference>
<evidence type="ECO:0000256" key="7">
    <source>
        <dbReference type="ARBA" id="ARBA00022519"/>
    </source>
</evidence>
<evidence type="ECO:0000256" key="13">
    <source>
        <dbReference type="SAM" id="Phobius"/>
    </source>
</evidence>
<accession>A0A842HVZ3</accession>
<feature type="transmembrane region" description="Helical" evidence="13">
    <location>
        <begin position="21"/>
        <end position="40"/>
    </location>
</feature>
<evidence type="ECO:0000256" key="8">
    <source>
        <dbReference type="ARBA" id="ARBA00022692"/>
    </source>
</evidence>
<evidence type="ECO:0000256" key="9">
    <source>
        <dbReference type="ARBA" id="ARBA00022927"/>
    </source>
</evidence>